<dbReference type="Proteomes" id="UP000595009">
    <property type="component" value="Chromosome"/>
</dbReference>
<dbReference type="AlphaFoldDB" id="A0A7M1NUK4"/>
<proteinExistence type="predicted"/>
<evidence type="ECO:0008006" key="4">
    <source>
        <dbReference type="Google" id="ProtNLM"/>
    </source>
</evidence>
<feature type="signal peptide" evidence="1">
    <location>
        <begin position="1"/>
        <end position="19"/>
    </location>
</feature>
<evidence type="ECO:0000313" key="3">
    <source>
        <dbReference type="Proteomes" id="UP000595009"/>
    </source>
</evidence>
<dbReference type="InterPro" id="IPR058979">
    <property type="entry name" value="LysC-like"/>
</dbReference>
<keyword evidence="1" id="KW-0732">Signal</keyword>
<gene>
    <name evidence="2" type="ORF">INP94_07070</name>
</gene>
<dbReference type="NCBIfam" id="NF038368">
    <property type="entry name" value="P2_Rz1"/>
    <property type="match status" value="1"/>
</dbReference>
<dbReference type="EMBL" id="CP063120">
    <property type="protein sequence ID" value="QOR16645.1"/>
    <property type="molecule type" value="Genomic_DNA"/>
</dbReference>
<name>A0A7M1NUK4_HAEPA</name>
<reference evidence="2 3" key="1">
    <citation type="submission" date="2020-10" db="EMBL/GenBank/DDBJ databases">
        <title>Genomic diversity and antimicrobial resistance of Haemophilus colonising the airways of young children with cystic fibrosis.</title>
        <authorList>
            <person name="Watts S.C."/>
            <person name="Judd L.M."/>
            <person name="Carzino R."/>
            <person name="Ranganathan S."/>
            <person name="Holt K.E."/>
        </authorList>
    </citation>
    <scope>NUCLEOTIDE SEQUENCE [LARGE SCALE GENOMIC DNA]</scope>
    <source>
        <strain evidence="2 3">M1C137_2</strain>
    </source>
</reference>
<dbReference type="Pfam" id="PF23793">
    <property type="entry name" value="LysC"/>
    <property type="match status" value="1"/>
</dbReference>
<dbReference type="InterPro" id="IPR047737">
    <property type="entry name" value="LysC"/>
</dbReference>
<evidence type="ECO:0000313" key="2">
    <source>
        <dbReference type="EMBL" id="QOR16645.1"/>
    </source>
</evidence>
<protein>
    <recommendedName>
        <fullName evidence="4">Lipoprotein</fullName>
    </recommendedName>
</protein>
<evidence type="ECO:0000256" key="1">
    <source>
        <dbReference type="SAM" id="SignalP"/>
    </source>
</evidence>
<accession>A0A7M1NUK4</accession>
<organism evidence="2 3">
    <name type="scientific">Haemophilus parainfluenzae</name>
    <dbReference type="NCBI Taxonomy" id="729"/>
    <lineage>
        <taxon>Bacteria</taxon>
        <taxon>Pseudomonadati</taxon>
        <taxon>Pseudomonadota</taxon>
        <taxon>Gammaproteobacteria</taxon>
        <taxon>Pasteurellales</taxon>
        <taxon>Pasteurellaceae</taxon>
        <taxon>Haemophilus</taxon>
    </lineage>
</organism>
<dbReference type="PROSITE" id="PS51257">
    <property type="entry name" value="PROKAR_LIPOPROTEIN"/>
    <property type="match status" value="1"/>
</dbReference>
<sequence length="87" mass="9577">MHLKNTKIGLTLLSLMTLAACSTTPKIIKQPILCPQVAECTPFAATIKTNGDLANAYLQSQQKLSVCIVENQALKKCIDEFNKQEKQ</sequence>
<feature type="chain" id="PRO_5029722224" description="Lipoprotein" evidence="1">
    <location>
        <begin position="20"/>
        <end position="87"/>
    </location>
</feature>